<name>A0A0C5HV46_STAAU</name>
<dbReference type="Proteomes" id="UP000459702">
    <property type="component" value="Unassembled WGS sequence"/>
</dbReference>
<evidence type="ECO:0000313" key="20">
    <source>
        <dbReference type="Proteomes" id="UP000442782"/>
    </source>
</evidence>
<gene>
    <name evidence="12" type="primary">desK</name>
    <name evidence="16" type="synonym">desK_1</name>
    <name evidence="8" type="ORF">CNH36_07080</name>
    <name evidence="17" type="ORF">LB359_03145</name>
    <name evidence="16" type="ORF">NCTC13131_02171</name>
    <name evidence="10" type="ORF">SAMEA1029512_01787</name>
    <name evidence="9" type="ORF">SAMEA1029528_00096</name>
    <name evidence="11" type="ORF">SAMEA2078260_01759</name>
    <name evidence="13" type="ORF">SAMEA2078588_02063</name>
    <name evidence="14" type="ORF">SAMEA2080344_02143</name>
    <name evidence="12" type="ORF">SAMEA2081063_02067</name>
    <name evidence="15" type="ORF">SAMEA4008575_02269</name>
</gene>
<dbReference type="InterPro" id="IPR011712">
    <property type="entry name" value="Sig_transdc_His_kin_sub3_dim/P"/>
</dbReference>
<evidence type="ECO:0000313" key="19">
    <source>
        <dbReference type="Proteomes" id="UP000442696"/>
    </source>
</evidence>
<keyword evidence="6" id="KW-0812">Transmembrane</keyword>
<dbReference type="PANTHER" id="PTHR24421:SF63">
    <property type="entry name" value="SENSOR HISTIDINE KINASE DESK"/>
    <property type="match status" value="1"/>
</dbReference>
<dbReference type="EMBL" id="JAIUEN010000018">
    <property type="protein sequence ID" value="MCE3361352.1"/>
    <property type="molecule type" value="Genomic_DNA"/>
</dbReference>
<feature type="transmembrane region" description="Helical" evidence="6">
    <location>
        <begin position="35"/>
        <end position="54"/>
    </location>
</feature>
<evidence type="ECO:0000259" key="7">
    <source>
        <dbReference type="Pfam" id="PF07730"/>
    </source>
</evidence>
<dbReference type="EMBL" id="CP023391">
    <property type="protein sequence ID" value="ATC71426.1"/>
    <property type="molecule type" value="Genomic_DNA"/>
</dbReference>
<reference evidence="19 20" key="2">
    <citation type="submission" date="2019-12" db="EMBL/GenBank/DDBJ databases">
        <authorList>
            <consortium name="Pathogen Informatics"/>
        </authorList>
    </citation>
    <scope>NUCLEOTIDE SEQUENCE [LARGE SCALE GENOMIC DNA]</scope>
    <source>
        <strain evidence="16">NCTC13131</strain>
        <strain evidence="9 22">S040_N01_C01</strain>
        <strain evidence="10 20">S087_N01_C01</strain>
        <strain evidence="15 25">SG160</strain>
        <strain evidence="13 24">T012_N10_C04</strain>
        <strain evidence="11 19">T012_N16_C08</strain>
        <strain evidence="12 21">T065_N03_C06</strain>
        <strain evidence="14 23">T197_A02_C01</strain>
    </source>
</reference>
<dbReference type="EMBL" id="CACTOE010000011">
    <property type="protein sequence ID" value="CAA4134786.1"/>
    <property type="molecule type" value="Genomic_DNA"/>
</dbReference>
<evidence type="ECO:0000313" key="12">
    <source>
        <dbReference type="EMBL" id="CAA4695223.1"/>
    </source>
</evidence>
<dbReference type="EMBL" id="CAIGXB010000009">
    <property type="protein sequence ID" value="CAC5805498.1"/>
    <property type="molecule type" value="Genomic_DNA"/>
</dbReference>
<dbReference type="OMA" id="KNDFAYF"/>
<reference evidence="17" key="3">
    <citation type="journal article" date="2021" name="Front Med (Lausanne)">
        <title>The Prevalence and Determinants of Fusidic Acid Resistance Among Methicillin-Resistant Staphylococcus aureus Clinical Isolates in China.</title>
        <authorList>
            <person name="Zhao H."/>
            <person name="Wang X."/>
            <person name="Wang B."/>
            <person name="Xu Y."/>
            <person name="Rao L."/>
            <person name="Wan B."/>
            <person name="Guo Y."/>
            <person name="Wu X."/>
            <person name="Yu J."/>
            <person name="Chen L."/>
            <person name="Li M."/>
            <person name="Yu F."/>
        </authorList>
    </citation>
    <scope>NUCLEOTIDE SEQUENCE</scope>
    <source>
        <strain evidence="17">NC-4</strain>
    </source>
</reference>
<reference evidence="8 18" key="1">
    <citation type="submission" date="2017-09" db="EMBL/GenBank/DDBJ databases">
        <title>A single nucleotide polymorphism in the Staphylococcus aureus virulence regulator SaeR abolishes pathogenesis.</title>
        <authorList>
            <person name="Copin R.J."/>
            <person name="Sause W."/>
            <person name="Shopsin B."/>
            <person name="Torres V.J."/>
        </authorList>
    </citation>
    <scope>NUCLEOTIDE SEQUENCE [LARGE SCALE GENOMIC DNA]</scope>
    <source>
        <strain evidence="18">Newman</strain>
        <strain evidence="8">Newman_D2C</strain>
    </source>
</reference>
<evidence type="ECO:0000256" key="6">
    <source>
        <dbReference type="SAM" id="Phobius"/>
    </source>
</evidence>
<dbReference type="Proteomes" id="UP000217245">
    <property type="component" value="Chromosome"/>
</dbReference>
<sequence>MKFLKDTSIAEISSILYLIFPIAGIFFNEVYGPKWLYIISVIVFSLSYLILVIVNNRLNTLMFYILLIIHYFIICYFVFSVHPMLSLFFFYSAFAVPFTFKNNVKKTATNLFILTMIICTIITYLLYNNYFVAMMVYYVVISLIMLDNFKKMKNREYQKEIAEKNRHINTLIAEQERHRIGQDLHDTLGHVFASLSLKSELAYKLIDADVEKVKAELLAINKLSRESLNKVREIIDDVKLPSFIEEIDSIRKVLKDADIDFTFENKELAQVLSPTKQSMLVMITREAINNVIKHANASKVHGKLKTVNNHKLLLMIEDDGKGIDSDCEVKSISQRVQHLNGTLAVDSTNGTKIIIEISTGGIA</sequence>
<dbReference type="Proteomes" id="UP000443506">
    <property type="component" value="Unassembled WGS sequence"/>
</dbReference>
<evidence type="ECO:0000313" key="10">
    <source>
        <dbReference type="EMBL" id="CAA4134786.1"/>
    </source>
</evidence>
<dbReference type="InterPro" id="IPR036890">
    <property type="entry name" value="HATPase_C_sf"/>
</dbReference>
<feature type="transmembrane region" description="Helical" evidence="6">
    <location>
        <begin position="61"/>
        <end position="79"/>
    </location>
</feature>
<keyword evidence="4 12" id="KW-0418">Kinase</keyword>
<dbReference type="SUPFAM" id="SSF55874">
    <property type="entry name" value="ATPase domain of HSP90 chaperone/DNA topoisomerase II/histidine kinase"/>
    <property type="match status" value="1"/>
</dbReference>
<evidence type="ECO:0000313" key="21">
    <source>
        <dbReference type="Proteomes" id="UP000443506"/>
    </source>
</evidence>
<proteinExistence type="predicted"/>
<evidence type="ECO:0000313" key="13">
    <source>
        <dbReference type="EMBL" id="CAA6106182.1"/>
    </source>
</evidence>
<evidence type="ECO:0000313" key="15">
    <source>
        <dbReference type="EMBL" id="CAC5805498.1"/>
    </source>
</evidence>
<evidence type="ECO:0000313" key="16">
    <source>
        <dbReference type="EMBL" id="CAD7354623.1"/>
    </source>
</evidence>
<dbReference type="GO" id="GO:0046983">
    <property type="term" value="F:protein dimerization activity"/>
    <property type="evidence" value="ECO:0007669"/>
    <property type="project" value="InterPro"/>
</dbReference>
<dbReference type="InterPro" id="IPR036259">
    <property type="entry name" value="MFS_trans_sf"/>
</dbReference>
<dbReference type="EMBL" id="CACTPI010000001">
    <property type="protein sequence ID" value="CAA4074668.1"/>
    <property type="molecule type" value="Genomic_DNA"/>
</dbReference>
<evidence type="ECO:0000256" key="3">
    <source>
        <dbReference type="ARBA" id="ARBA00022679"/>
    </source>
</evidence>
<accession>A0A0C5HV46</accession>
<dbReference type="EMBL" id="CACTWD010000013">
    <property type="protein sequence ID" value="CAA4695223.1"/>
    <property type="molecule type" value="Genomic_DNA"/>
</dbReference>
<dbReference type="SUPFAM" id="SSF103473">
    <property type="entry name" value="MFS general substrate transporter"/>
    <property type="match status" value="1"/>
</dbReference>
<dbReference type="SMR" id="A0A0C5HV46"/>
<comment type="catalytic activity">
    <reaction evidence="1">
        <text>ATP + protein L-histidine = ADP + protein N-phospho-L-histidine.</text>
        <dbReference type="EC" id="2.7.13.3"/>
    </reaction>
</comment>
<dbReference type="GO" id="GO:0016020">
    <property type="term" value="C:membrane"/>
    <property type="evidence" value="ECO:0007669"/>
    <property type="project" value="InterPro"/>
</dbReference>
<evidence type="ECO:0000256" key="5">
    <source>
        <dbReference type="ARBA" id="ARBA00023012"/>
    </source>
</evidence>
<dbReference type="Proteomes" id="UP001200271">
    <property type="component" value="Unassembled WGS sequence"/>
</dbReference>
<evidence type="ECO:0000256" key="4">
    <source>
        <dbReference type="ARBA" id="ARBA00022777"/>
    </source>
</evidence>
<evidence type="ECO:0000313" key="18">
    <source>
        <dbReference type="Proteomes" id="UP000217245"/>
    </source>
</evidence>
<dbReference type="Gene3D" id="1.20.5.1930">
    <property type="match status" value="1"/>
</dbReference>
<dbReference type="Proteomes" id="UP000442696">
    <property type="component" value="Unassembled WGS sequence"/>
</dbReference>
<dbReference type="CDD" id="cd16917">
    <property type="entry name" value="HATPase_UhpB-NarQ-NarX-like"/>
    <property type="match status" value="1"/>
</dbReference>
<dbReference type="EC" id="2.7.13.3" evidence="2"/>
<evidence type="ECO:0000313" key="9">
    <source>
        <dbReference type="EMBL" id="CAA4074668.1"/>
    </source>
</evidence>
<dbReference type="Proteomes" id="UP000505390">
    <property type="component" value="Unassembled WGS sequence"/>
</dbReference>
<dbReference type="Proteomes" id="UP000443708">
    <property type="component" value="Unassembled WGS sequence"/>
</dbReference>
<evidence type="ECO:0000256" key="1">
    <source>
        <dbReference type="ARBA" id="ARBA00000085"/>
    </source>
</evidence>
<dbReference type="EMBL" id="CACUNS010000012">
    <property type="protein sequence ID" value="CAA6106182.1"/>
    <property type="molecule type" value="Genomic_DNA"/>
</dbReference>
<evidence type="ECO:0000313" key="24">
    <source>
        <dbReference type="Proteomes" id="UP000459702"/>
    </source>
</evidence>
<evidence type="ECO:0000313" key="8">
    <source>
        <dbReference type="EMBL" id="ATC71426.1"/>
    </source>
</evidence>
<dbReference type="InterPro" id="IPR050482">
    <property type="entry name" value="Sensor_HK_TwoCompSys"/>
</dbReference>
<dbReference type="PANTHER" id="PTHR24421">
    <property type="entry name" value="NITRATE/NITRITE SENSOR PROTEIN NARX-RELATED"/>
    <property type="match status" value="1"/>
</dbReference>
<keyword evidence="6" id="KW-0472">Membrane</keyword>
<dbReference type="GO" id="GO:0000155">
    <property type="term" value="F:phosphorelay sensor kinase activity"/>
    <property type="evidence" value="ECO:0007669"/>
    <property type="project" value="InterPro"/>
</dbReference>
<dbReference type="Proteomes" id="UP000442782">
    <property type="component" value="Unassembled WGS sequence"/>
</dbReference>
<evidence type="ECO:0000313" key="17">
    <source>
        <dbReference type="EMBL" id="MCE3361352.1"/>
    </source>
</evidence>
<evidence type="ECO:0000256" key="2">
    <source>
        <dbReference type="ARBA" id="ARBA00012438"/>
    </source>
</evidence>
<dbReference type="EMBL" id="CACTQT010000009">
    <property type="protein sequence ID" value="CAA4380922.1"/>
    <property type="molecule type" value="Genomic_DNA"/>
</dbReference>
<keyword evidence="5" id="KW-0902">Two-component regulatory system</keyword>
<dbReference type="Gene3D" id="3.30.565.10">
    <property type="entry name" value="Histidine kinase-like ATPase, C-terminal domain"/>
    <property type="match status" value="1"/>
</dbReference>
<dbReference type="Proteomes" id="UP000251686">
    <property type="component" value="Unassembled WGS sequence"/>
</dbReference>
<evidence type="ECO:0000313" key="22">
    <source>
        <dbReference type="Proteomes" id="UP000443708"/>
    </source>
</evidence>
<feature type="domain" description="Signal transduction histidine kinase subgroup 3 dimerisation and phosphoacceptor" evidence="7">
    <location>
        <begin position="176"/>
        <end position="239"/>
    </location>
</feature>
<dbReference type="EMBL" id="CACURZ010000013">
    <property type="protein sequence ID" value="CAA6373564.1"/>
    <property type="molecule type" value="Genomic_DNA"/>
</dbReference>
<keyword evidence="3 12" id="KW-0808">Transferase</keyword>
<reference evidence="17" key="4">
    <citation type="submission" date="2023-08" db="EMBL/GenBank/DDBJ databases">
        <authorList>
            <person name="Zhao H."/>
            <person name="Wang X."/>
        </authorList>
    </citation>
    <scope>NUCLEOTIDE SEQUENCE</scope>
    <source>
        <strain evidence="17">NC-4</strain>
    </source>
</reference>
<organism evidence="12 21">
    <name type="scientific">Staphylococcus aureus</name>
    <dbReference type="NCBI Taxonomy" id="1280"/>
    <lineage>
        <taxon>Bacteria</taxon>
        <taxon>Bacillati</taxon>
        <taxon>Bacillota</taxon>
        <taxon>Bacilli</taxon>
        <taxon>Bacillales</taxon>
        <taxon>Staphylococcaceae</taxon>
        <taxon>Staphylococcus</taxon>
    </lineage>
</organism>
<evidence type="ECO:0000313" key="14">
    <source>
        <dbReference type="EMBL" id="CAA6373564.1"/>
    </source>
</evidence>
<dbReference type="Proteomes" id="UP000459586">
    <property type="component" value="Unassembled WGS sequence"/>
</dbReference>
<keyword evidence="6" id="KW-1133">Transmembrane helix</keyword>
<feature type="transmembrane region" description="Helical" evidence="6">
    <location>
        <begin position="131"/>
        <end position="149"/>
    </location>
</feature>
<evidence type="ECO:0000313" key="11">
    <source>
        <dbReference type="EMBL" id="CAA4380922.1"/>
    </source>
</evidence>
<evidence type="ECO:0000313" key="25">
    <source>
        <dbReference type="Proteomes" id="UP000505390"/>
    </source>
</evidence>
<feature type="transmembrane region" description="Helical" evidence="6">
    <location>
        <begin position="12"/>
        <end position="29"/>
    </location>
</feature>
<dbReference type="Pfam" id="PF07730">
    <property type="entry name" value="HisKA_3"/>
    <property type="match status" value="1"/>
</dbReference>
<dbReference type="RefSeq" id="WP_000670300.1">
    <property type="nucleotide sequence ID" value="NZ_AP014942.1"/>
</dbReference>
<dbReference type="AlphaFoldDB" id="A0A0C5HV46"/>
<protein>
    <recommendedName>
        <fullName evidence="2">histidine kinase</fullName>
        <ecNumber evidence="2">2.7.13.3</ecNumber>
    </recommendedName>
</protein>
<evidence type="ECO:0000313" key="23">
    <source>
        <dbReference type="Proteomes" id="UP000459586"/>
    </source>
</evidence>
<feature type="transmembrane region" description="Helical" evidence="6">
    <location>
        <begin position="85"/>
        <end position="100"/>
    </location>
</feature>
<dbReference type="EMBL" id="UAUZ02000003">
    <property type="protein sequence ID" value="CAD7354623.1"/>
    <property type="molecule type" value="Genomic_DNA"/>
</dbReference>